<gene>
    <name evidence="9" type="ORF">SAMN05444342_1126</name>
    <name evidence="8" type="ORF">ZOD2009_17228</name>
</gene>
<sequence>MAGTPSVVAVFFAGVVTILTPCCLPMLPPMLAGSVGHRFRPLSIVFGSISSFTALGVATGFFGGLSPDALRGPLMAVMIAFGAVMADDDVHEVYSTYASKVAGRATEATALVDERDHPLASAFLLGLLLGVVWLPCVGPILGGVLAYVGTTGDVSRSASLLFVYGLGFSVPLLGVAYGSKRGGRALADTVMRGRRPVQFRKVAGYVLVVTGVAMLFDIDKLVMSLLA</sequence>
<protein>
    <submittedName>
        <fullName evidence="9">Cytochrome c biogenesis protein CcdA</fullName>
    </submittedName>
    <submittedName>
        <fullName evidence="8">Cytochrome c-type biogenesis protein</fullName>
    </submittedName>
</protein>
<reference evidence="11" key="2">
    <citation type="submission" date="2016-11" db="EMBL/GenBank/DDBJ databases">
        <authorList>
            <person name="Varghese N."/>
            <person name="Submissions S."/>
        </authorList>
    </citation>
    <scope>NUCLEOTIDE SEQUENCE [LARGE SCALE GENOMIC DNA]</scope>
    <source>
        <strain evidence="11">DX253</strain>
    </source>
</reference>
<comment type="subcellular location">
    <subcellularLocation>
        <location evidence="1">Membrane</location>
        <topology evidence="1">Multi-pass membrane protein</topology>
    </subcellularLocation>
</comment>
<dbReference type="EMBL" id="FRAN01000001">
    <property type="protein sequence ID" value="SHK25834.1"/>
    <property type="molecule type" value="Genomic_DNA"/>
</dbReference>
<evidence type="ECO:0000313" key="10">
    <source>
        <dbReference type="Proteomes" id="UP000003751"/>
    </source>
</evidence>
<evidence type="ECO:0000313" key="9">
    <source>
        <dbReference type="EMBL" id="SHK25834.1"/>
    </source>
</evidence>
<evidence type="ECO:0000313" key="8">
    <source>
        <dbReference type="EMBL" id="EFW90910.1"/>
    </source>
</evidence>
<dbReference type="OrthoDB" id="115386at2157"/>
<organism evidence="8 10">
    <name type="scientific">Haladaptatus paucihalophilus DX253</name>
    <dbReference type="NCBI Taxonomy" id="797209"/>
    <lineage>
        <taxon>Archaea</taxon>
        <taxon>Methanobacteriati</taxon>
        <taxon>Methanobacteriota</taxon>
        <taxon>Stenosarchaea group</taxon>
        <taxon>Halobacteria</taxon>
        <taxon>Halobacteriales</taxon>
        <taxon>Haladaptataceae</taxon>
        <taxon>Haladaptatus</taxon>
    </lineage>
</organism>
<reference evidence="9" key="3">
    <citation type="submission" date="2016-11" db="EMBL/GenBank/DDBJ databases">
        <authorList>
            <person name="Jaros S."/>
            <person name="Januszkiewicz K."/>
            <person name="Wedrychowicz H."/>
        </authorList>
    </citation>
    <scope>NUCLEOTIDE SEQUENCE [LARGE SCALE GENOMIC DNA]</scope>
    <source>
        <strain evidence="9">DX253</strain>
    </source>
</reference>
<dbReference type="Proteomes" id="UP000184203">
    <property type="component" value="Unassembled WGS sequence"/>
</dbReference>
<accession>E7QXA7</accession>
<dbReference type="RefSeq" id="WP_007981899.1">
    <property type="nucleotide sequence ID" value="NZ_AEMG01000019.1"/>
</dbReference>
<dbReference type="PATRIC" id="fig|797209.4.peg.3372"/>
<dbReference type="InterPro" id="IPR051790">
    <property type="entry name" value="Cytochrome_c-biogenesis_DsbD"/>
</dbReference>
<evidence type="ECO:0000256" key="1">
    <source>
        <dbReference type="ARBA" id="ARBA00004141"/>
    </source>
</evidence>
<name>E7QXA7_HALPU</name>
<evidence type="ECO:0000256" key="2">
    <source>
        <dbReference type="ARBA" id="ARBA00006143"/>
    </source>
</evidence>
<keyword evidence="3 6" id="KW-0812">Transmembrane</keyword>
<dbReference type="EMBL" id="AEMG01000019">
    <property type="protein sequence ID" value="EFW90910.1"/>
    <property type="molecule type" value="Genomic_DNA"/>
</dbReference>
<feature type="transmembrane region" description="Helical" evidence="6">
    <location>
        <begin position="6"/>
        <end position="27"/>
    </location>
</feature>
<feature type="domain" description="Cytochrome C biogenesis protein transmembrane" evidence="7">
    <location>
        <begin position="7"/>
        <end position="179"/>
    </location>
</feature>
<evidence type="ECO:0000256" key="3">
    <source>
        <dbReference type="ARBA" id="ARBA00022692"/>
    </source>
</evidence>
<evidence type="ECO:0000256" key="6">
    <source>
        <dbReference type="SAM" id="Phobius"/>
    </source>
</evidence>
<feature type="transmembrane region" description="Helical" evidence="6">
    <location>
        <begin position="160"/>
        <end position="178"/>
    </location>
</feature>
<evidence type="ECO:0000313" key="11">
    <source>
        <dbReference type="Proteomes" id="UP000184203"/>
    </source>
</evidence>
<dbReference type="AlphaFoldDB" id="E7QXA7"/>
<feature type="transmembrane region" description="Helical" evidence="6">
    <location>
        <begin position="123"/>
        <end position="148"/>
    </location>
</feature>
<keyword evidence="11" id="KW-1185">Reference proteome</keyword>
<dbReference type="GO" id="GO:0016020">
    <property type="term" value="C:membrane"/>
    <property type="evidence" value="ECO:0007669"/>
    <property type="project" value="UniProtKB-SubCell"/>
</dbReference>
<proteinExistence type="inferred from homology"/>
<dbReference type="GO" id="GO:0017004">
    <property type="term" value="P:cytochrome complex assembly"/>
    <property type="evidence" value="ECO:0007669"/>
    <property type="project" value="InterPro"/>
</dbReference>
<feature type="transmembrane region" description="Helical" evidence="6">
    <location>
        <begin position="199"/>
        <end position="216"/>
    </location>
</feature>
<keyword evidence="4 6" id="KW-1133">Transmembrane helix</keyword>
<dbReference type="Proteomes" id="UP000003751">
    <property type="component" value="Unassembled WGS sequence"/>
</dbReference>
<dbReference type="eggNOG" id="arCOG02398">
    <property type="taxonomic scope" value="Archaea"/>
</dbReference>
<dbReference type="PANTHER" id="PTHR31272:SF9">
    <property type="entry name" value="BLL1027 PROTEIN"/>
    <property type="match status" value="1"/>
</dbReference>
<evidence type="ECO:0000256" key="4">
    <source>
        <dbReference type="ARBA" id="ARBA00022989"/>
    </source>
</evidence>
<dbReference type="Pfam" id="PF02683">
    <property type="entry name" value="DsbD_TM"/>
    <property type="match status" value="1"/>
</dbReference>
<feature type="transmembrane region" description="Helical" evidence="6">
    <location>
        <begin position="39"/>
        <end position="63"/>
    </location>
</feature>
<reference evidence="8 10" key="1">
    <citation type="journal article" date="2014" name="ISME J.">
        <title>Trehalose/2-sulfotrehalose biosynthesis and glycine-betaine uptake are widely spread mechanisms for osmoadaptation in the Halobacteriales.</title>
        <authorList>
            <person name="Youssef N.H."/>
            <person name="Savage-Ashlock K.N."/>
            <person name="McCully A.L."/>
            <person name="Luedtke B."/>
            <person name="Shaw E.I."/>
            <person name="Hoff W.D."/>
            <person name="Elshahed M.S."/>
        </authorList>
    </citation>
    <scope>NUCLEOTIDE SEQUENCE [LARGE SCALE GENOMIC DNA]</scope>
    <source>
        <strain evidence="8 10">DX253</strain>
    </source>
</reference>
<dbReference type="InterPro" id="IPR003834">
    <property type="entry name" value="Cyt_c_assmbl_TM_dom"/>
</dbReference>
<evidence type="ECO:0000259" key="7">
    <source>
        <dbReference type="Pfam" id="PF02683"/>
    </source>
</evidence>
<evidence type="ECO:0000256" key="5">
    <source>
        <dbReference type="ARBA" id="ARBA00023136"/>
    </source>
</evidence>
<keyword evidence="5 6" id="KW-0472">Membrane</keyword>
<dbReference type="PANTHER" id="PTHR31272">
    <property type="entry name" value="CYTOCHROME C-TYPE BIOGENESIS PROTEIN HI_1454-RELATED"/>
    <property type="match status" value="1"/>
</dbReference>
<comment type="similarity">
    <text evidence="2">Belongs to the DsbD family.</text>
</comment>
<dbReference type="STRING" id="797209.GCA_000376445_02994"/>